<dbReference type="RefSeq" id="WP_053939395.1">
    <property type="nucleotide sequence ID" value="NZ_LAQT01000034.1"/>
</dbReference>
<evidence type="ECO:0000313" key="3">
    <source>
        <dbReference type="Proteomes" id="UP000037939"/>
    </source>
</evidence>
<sequence>MPLPLDAPVDKRDRPYPPPQRAELSEQGRMRRRALMLVAALGMVATFPAWLQGSVAHAAPAASPAAAPAEFLALSQLVTGRSQLDTEVANRIYAALSQKDPAFPNQASALWQHANAGVEGLQQAALSDPALSKALTNIVSAWYLGEAGGQVVQYKTAIGNQVVEDVVVTPSYCRAAPGYWTAQPPHTVARSI</sequence>
<dbReference type="Proteomes" id="UP000037939">
    <property type="component" value="Unassembled WGS sequence"/>
</dbReference>
<comment type="caution">
    <text evidence="2">The sequence shown here is derived from an EMBL/GenBank/DDBJ whole genome shotgun (WGS) entry which is preliminary data.</text>
</comment>
<accession>A0A0N0XGA5</accession>
<protein>
    <submittedName>
        <fullName evidence="2">Fructose dehydrogenase small subunit</fullName>
    </submittedName>
</protein>
<keyword evidence="3" id="KW-1185">Reference proteome</keyword>
<dbReference type="OrthoDB" id="8635030at2"/>
<dbReference type="InterPro" id="IPR024651">
    <property type="entry name" value="FAD-SLDH_ssu"/>
</dbReference>
<dbReference type="Pfam" id="PF12318">
    <property type="entry name" value="FAD-SLDH"/>
    <property type="match status" value="1"/>
</dbReference>
<dbReference type="AlphaFoldDB" id="A0A0N0XGA5"/>
<dbReference type="EMBL" id="LAQT01000034">
    <property type="protein sequence ID" value="KPC49871.1"/>
    <property type="molecule type" value="Genomic_DNA"/>
</dbReference>
<proteinExistence type="predicted"/>
<evidence type="ECO:0000313" key="2">
    <source>
        <dbReference type="EMBL" id="KPC49871.1"/>
    </source>
</evidence>
<evidence type="ECO:0000256" key="1">
    <source>
        <dbReference type="SAM" id="MobiDB-lite"/>
    </source>
</evidence>
<organism evidence="2 3">
    <name type="scientific">Amantichitinum ursilacus</name>
    <dbReference type="NCBI Taxonomy" id="857265"/>
    <lineage>
        <taxon>Bacteria</taxon>
        <taxon>Pseudomonadati</taxon>
        <taxon>Pseudomonadota</taxon>
        <taxon>Betaproteobacteria</taxon>
        <taxon>Neisseriales</taxon>
        <taxon>Chitinibacteraceae</taxon>
        <taxon>Amantichitinum</taxon>
    </lineage>
</organism>
<name>A0A0N0XGA5_9NEIS</name>
<feature type="region of interest" description="Disordered" evidence="1">
    <location>
        <begin position="1"/>
        <end position="28"/>
    </location>
</feature>
<gene>
    <name evidence="2" type="primary">fdhS</name>
    <name evidence="2" type="ORF">WG78_19035</name>
</gene>
<reference evidence="2 3" key="1">
    <citation type="submission" date="2015-07" db="EMBL/GenBank/DDBJ databases">
        <title>Draft genome sequence of the Amantichitinum ursilacus IGB-41, a new chitin-degrading bacterium.</title>
        <authorList>
            <person name="Kirstahler P."/>
            <person name="Guenther M."/>
            <person name="Grumaz C."/>
            <person name="Rupp S."/>
            <person name="Zibek S."/>
            <person name="Sohn K."/>
        </authorList>
    </citation>
    <scope>NUCLEOTIDE SEQUENCE [LARGE SCALE GENOMIC DNA]</scope>
    <source>
        <strain evidence="2 3">IGB-41</strain>
    </source>
</reference>
<dbReference type="STRING" id="857265.WG78_19035"/>